<name>A0A1Y0B4J3_9LAMI</name>
<feature type="chain" id="PRO_5012598165" evidence="1">
    <location>
        <begin position="27"/>
        <end position="55"/>
    </location>
</feature>
<keyword evidence="2" id="KW-0496">Mitochondrion</keyword>
<dbReference type="AlphaFoldDB" id="A0A1Y0B4J3"/>
<proteinExistence type="predicted"/>
<geneLocation type="mitochondrion" evidence="2"/>
<reference evidence="2" key="1">
    <citation type="submission" date="2017-03" db="EMBL/GenBank/DDBJ databases">
        <title>The mitochondrial genome of the carnivorous plant Utricularia reniformis (Lentibulariaceae): structure, comparative analysis and evolutionary landmarks.</title>
        <authorList>
            <person name="Silva S.R."/>
            <person name="Alvarenga D.O."/>
            <person name="Michael T.P."/>
            <person name="Miranda V.F.O."/>
            <person name="Varani A.M."/>
        </authorList>
    </citation>
    <scope>NUCLEOTIDE SEQUENCE</scope>
</reference>
<sequence length="55" mass="6208">MYSVGLFTNFVLLCLTLFVSFHGSFPSKSLLGRCYSGRFHFELGFADLKVQVEVV</sequence>
<accession>A0A1Y0B4J3</accession>
<evidence type="ECO:0000313" key="2">
    <source>
        <dbReference type="EMBL" id="ART32341.1"/>
    </source>
</evidence>
<evidence type="ECO:0000256" key="1">
    <source>
        <dbReference type="SAM" id="SignalP"/>
    </source>
</evidence>
<dbReference type="EMBL" id="KY774314">
    <property type="protein sequence ID" value="ART32341.1"/>
    <property type="molecule type" value="Genomic_DNA"/>
</dbReference>
<keyword evidence="1" id="KW-0732">Signal</keyword>
<feature type="signal peptide" evidence="1">
    <location>
        <begin position="1"/>
        <end position="26"/>
    </location>
</feature>
<gene>
    <name evidence="2" type="ORF">AEK19_MT2194</name>
</gene>
<protein>
    <submittedName>
        <fullName evidence="2">Uncharacterized protein</fullName>
    </submittedName>
</protein>
<organism evidence="2">
    <name type="scientific">Utricularia reniformis</name>
    <dbReference type="NCBI Taxonomy" id="192314"/>
    <lineage>
        <taxon>Eukaryota</taxon>
        <taxon>Viridiplantae</taxon>
        <taxon>Streptophyta</taxon>
        <taxon>Embryophyta</taxon>
        <taxon>Tracheophyta</taxon>
        <taxon>Spermatophyta</taxon>
        <taxon>Magnoliopsida</taxon>
        <taxon>eudicotyledons</taxon>
        <taxon>Gunneridae</taxon>
        <taxon>Pentapetalae</taxon>
        <taxon>asterids</taxon>
        <taxon>lamiids</taxon>
        <taxon>Lamiales</taxon>
        <taxon>Lentibulariaceae</taxon>
        <taxon>Utricularia</taxon>
    </lineage>
</organism>